<proteinExistence type="predicted"/>
<evidence type="ECO:0000256" key="1">
    <source>
        <dbReference type="SAM" id="Phobius"/>
    </source>
</evidence>
<keyword evidence="1" id="KW-0472">Membrane</keyword>
<comment type="caution">
    <text evidence="2">The sequence shown here is derived from an EMBL/GenBank/DDBJ whole genome shotgun (WGS) entry which is preliminary data.</text>
</comment>
<organism evidence="2 3">
    <name type="scientific">Helianthus annuus</name>
    <name type="common">Common sunflower</name>
    <dbReference type="NCBI Taxonomy" id="4232"/>
    <lineage>
        <taxon>Eukaryota</taxon>
        <taxon>Viridiplantae</taxon>
        <taxon>Streptophyta</taxon>
        <taxon>Embryophyta</taxon>
        <taxon>Tracheophyta</taxon>
        <taxon>Spermatophyta</taxon>
        <taxon>Magnoliopsida</taxon>
        <taxon>eudicotyledons</taxon>
        <taxon>Gunneridae</taxon>
        <taxon>Pentapetalae</taxon>
        <taxon>asterids</taxon>
        <taxon>campanulids</taxon>
        <taxon>Asterales</taxon>
        <taxon>Asteraceae</taxon>
        <taxon>Asteroideae</taxon>
        <taxon>Heliantheae alliance</taxon>
        <taxon>Heliantheae</taxon>
        <taxon>Helianthus</taxon>
    </lineage>
</organism>
<protein>
    <submittedName>
        <fullName evidence="2">Uncharacterized protein</fullName>
    </submittedName>
</protein>
<dbReference type="AlphaFoldDB" id="A0A9K3HCT3"/>
<dbReference type="Gramene" id="mRNA:HanXRQr2_Chr13g0619491">
    <property type="protein sequence ID" value="CDS:HanXRQr2_Chr13g0619491.1"/>
    <property type="gene ID" value="HanXRQr2_Chr13g0619491"/>
</dbReference>
<keyword evidence="1" id="KW-1133">Transmembrane helix</keyword>
<dbReference type="EMBL" id="MNCJ02000328">
    <property type="protein sequence ID" value="KAF5776097.1"/>
    <property type="molecule type" value="Genomic_DNA"/>
</dbReference>
<evidence type="ECO:0000313" key="2">
    <source>
        <dbReference type="EMBL" id="KAF5776097.1"/>
    </source>
</evidence>
<feature type="transmembrane region" description="Helical" evidence="1">
    <location>
        <begin position="23"/>
        <end position="46"/>
    </location>
</feature>
<sequence>MICVGYLSSFSLRRRFNILPNHFLVGPVLNSLNLGSGFLLLGFFIFSELDPFFLIDSLPEYLTS</sequence>
<reference evidence="2" key="1">
    <citation type="journal article" date="2017" name="Nature">
        <title>The sunflower genome provides insights into oil metabolism, flowering and Asterid evolution.</title>
        <authorList>
            <person name="Badouin H."/>
            <person name="Gouzy J."/>
            <person name="Grassa C.J."/>
            <person name="Murat F."/>
            <person name="Staton S.E."/>
            <person name="Cottret L."/>
            <person name="Lelandais-Briere C."/>
            <person name="Owens G.L."/>
            <person name="Carrere S."/>
            <person name="Mayjonade B."/>
            <person name="Legrand L."/>
            <person name="Gill N."/>
            <person name="Kane N.C."/>
            <person name="Bowers J.E."/>
            <person name="Hubner S."/>
            <person name="Bellec A."/>
            <person name="Berard A."/>
            <person name="Berges H."/>
            <person name="Blanchet N."/>
            <person name="Boniface M.C."/>
            <person name="Brunel D."/>
            <person name="Catrice O."/>
            <person name="Chaidir N."/>
            <person name="Claudel C."/>
            <person name="Donnadieu C."/>
            <person name="Faraut T."/>
            <person name="Fievet G."/>
            <person name="Helmstetter N."/>
            <person name="King M."/>
            <person name="Knapp S.J."/>
            <person name="Lai Z."/>
            <person name="Le Paslier M.C."/>
            <person name="Lippi Y."/>
            <person name="Lorenzon L."/>
            <person name="Mandel J.R."/>
            <person name="Marage G."/>
            <person name="Marchand G."/>
            <person name="Marquand E."/>
            <person name="Bret-Mestries E."/>
            <person name="Morien E."/>
            <person name="Nambeesan S."/>
            <person name="Nguyen T."/>
            <person name="Pegot-Espagnet P."/>
            <person name="Pouilly N."/>
            <person name="Raftis F."/>
            <person name="Sallet E."/>
            <person name="Schiex T."/>
            <person name="Thomas J."/>
            <person name="Vandecasteele C."/>
            <person name="Vares D."/>
            <person name="Vear F."/>
            <person name="Vautrin S."/>
            <person name="Crespi M."/>
            <person name="Mangin B."/>
            <person name="Burke J.M."/>
            <person name="Salse J."/>
            <person name="Munos S."/>
            <person name="Vincourt P."/>
            <person name="Rieseberg L.H."/>
            <person name="Langlade N.B."/>
        </authorList>
    </citation>
    <scope>NUCLEOTIDE SEQUENCE</scope>
    <source>
        <tissue evidence="2">Leaves</tissue>
    </source>
</reference>
<evidence type="ECO:0000313" key="3">
    <source>
        <dbReference type="Proteomes" id="UP000215914"/>
    </source>
</evidence>
<name>A0A9K3HCT3_HELAN</name>
<reference evidence="2" key="2">
    <citation type="submission" date="2020-06" db="EMBL/GenBank/DDBJ databases">
        <title>Helianthus annuus Genome sequencing and assembly Release 2.</title>
        <authorList>
            <person name="Gouzy J."/>
            <person name="Langlade N."/>
            <person name="Munos S."/>
        </authorList>
    </citation>
    <scope>NUCLEOTIDE SEQUENCE</scope>
    <source>
        <tissue evidence="2">Leaves</tissue>
    </source>
</reference>
<keyword evidence="1" id="KW-0812">Transmembrane</keyword>
<dbReference type="Proteomes" id="UP000215914">
    <property type="component" value="Unassembled WGS sequence"/>
</dbReference>
<accession>A0A9K3HCT3</accession>
<gene>
    <name evidence="2" type="ORF">HanXRQr2_Chr13g0619491</name>
</gene>
<keyword evidence="3" id="KW-1185">Reference proteome</keyword>